<dbReference type="EMBL" id="JAVHNR010000008">
    <property type="protein sequence ID" value="KAK6334836.1"/>
    <property type="molecule type" value="Genomic_DNA"/>
</dbReference>
<proteinExistence type="predicted"/>
<evidence type="ECO:0000313" key="1">
    <source>
        <dbReference type="EMBL" id="KAK6334836.1"/>
    </source>
</evidence>
<dbReference type="Proteomes" id="UP001313282">
    <property type="component" value="Unassembled WGS sequence"/>
</dbReference>
<gene>
    <name evidence="1" type="ORF">TWF718_010281</name>
</gene>
<protein>
    <submittedName>
        <fullName evidence="1">Uncharacterized protein</fullName>
    </submittedName>
</protein>
<organism evidence="1 2">
    <name type="scientific">Orbilia javanica</name>
    <dbReference type="NCBI Taxonomy" id="47235"/>
    <lineage>
        <taxon>Eukaryota</taxon>
        <taxon>Fungi</taxon>
        <taxon>Dikarya</taxon>
        <taxon>Ascomycota</taxon>
        <taxon>Pezizomycotina</taxon>
        <taxon>Orbiliomycetes</taxon>
        <taxon>Orbiliales</taxon>
        <taxon>Orbiliaceae</taxon>
        <taxon>Orbilia</taxon>
    </lineage>
</organism>
<sequence>MQYGHISDFMKRDTADILSGYSLDPEKGISCTGPDGGELSVVLAGGDSEGKGVGMALPDADYGTISVSSFVQQVATVAVEVNPDGKFSISQASLSTPAAIAASVAAVSSASIASVSSAASASSASIASASSAFVASVASASSASVASSRSSSTTSSTTPRYHLQIYLPRKFKRAQRSKRGEGKKEYLVVSKVPAGSQSERVTQTKDDIVTQTNDRVFSPAVGTKRQAVPGAPPALTLYIASQLSSACSRAITSPTSIRTVAVASYIVVSETATGVFTSYTNVATSISTSSVPPLQRLRVSSYKNYYLANLAAVDSYGSVARGWAPADSANAKRFYFSNLKNSNGAYMSDDSGTTLQLWMNNTDGQMYLLNPSQQVQYASEAYYISWTVTMRNTWYILQPSGAKTVMGACLDTGTNFVRFFLFAQPSSGSPNFAGGNAQWTGCATIPYFALCKACHLDNNGNIVDGETRRMFEDV</sequence>
<dbReference type="AlphaFoldDB" id="A0AAN8MJG3"/>
<accession>A0AAN8MJG3</accession>
<reference evidence="1 2" key="1">
    <citation type="submission" date="2019-10" db="EMBL/GenBank/DDBJ databases">
        <authorList>
            <person name="Palmer J.M."/>
        </authorList>
    </citation>
    <scope>NUCLEOTIDE SEQUENCE [LARGE SCALE GENOMIC DNA]</scope>
    <source>
        <strain evidence="1 2">TWF718</strain>
    </source>
</reference>
<keyword evidence="2" id="KW-1185">Reference proteome</keyword>
<comment type="caution">
    <text evidence="1">The sequence shown here is derived from an EMBL/GenBank/DDBJ whole genome shotgun (WGS) entry which is preliminary data.</text>
</comment>
<evidence type="ECO:0000313" key="2">
    <source>
        <dbReference type="Proteomes" id="UP001313282"/>
    </source>
</evidence>
<name>A0AAN8MJG3_9PEZI</name>